<sequence length="77" mass="7827">MSVVVTSSSASEPIEKKVQVGKTEISDGFSLETPQILSGIANISPSTALNGVGTNNNASTSAAKGLMRILSTDINCS</sequence>
<evidence type="ECO:0000313" key="2">
    <source>
        <dbReference type="WBParaSite" id="ACRNAN_scaffold3838.g13193.t1"/>
    </source>
</evidence>
<accession>A0A914DTC3</accession>
<dbReference type="WBParaSite" id="ACRNAN_scaffold3838.g13193.t1">
    <property type="protein sequence ID" value="ACRNAN_scaffold3838.g13193.t1"/>
    <property type="gene ID" value="ACRNAN_scaffold3838.g13193"/>
</dbReference>
<protein>
    <submittedName>
        <fullName evidence="2">Uncharacterized protein</fullName>
    </submittedName>
</protein>
<organism evidence="1 2">
    <name type="scientific">Acrobeloides nanus</name>
    <dbReference type="NCBI Taxonomy" id="290746"/>
    <lineage>
        <taxon>Eukaryota</taxon>
        <taxon>Metazoa</taxon>
        <taxon>Ecdysozoa</taxon>
        <taxon>Nematoda</taxon>
        <taxon>Chromadorea</taxon>
        <taxon>Rhabditida</taxon>
        <taxon>Tylenchina</taxon>
        <taxon>Cephalobomorpha</taxon>
        <taxon>Cephaloboidea</taxon>
        <taxon>Cephalobidae</taxon>
        <taxon>Acrobeloides</taxon>
    </lineage>
</organism>
<reference evidence="2" key="1">
    <citation type="submission" date="2022-11" db="UniProtKB">
        <authorList>
            <consortium name="WormBaseParasite"/>
        </authorList>
    </citation>
    <scope>IDENTIFICATION</scope>
</reference>
<dbReference type="AlphaFoldDB" id="A0A914DTC3"/>
<name>A0A914DTC3_9BILA</name>
<evidence type="ECO:0000313" key="1">
    <source>
        <dbReference type="Proteomes" id="UP000887540"/>
    </source>
</evidence>
<dbReference type="Proteomes" id="UP000887540">
    <property type="component" value="Unplaced"/>
</dbReference>
<proteinExistence type="predicted"/>
<keyword evidence="1" id="KW-1185">Reference proteome</keyword>